<gene>
    <name evidence="4" type="ORF">OQ287_09875</name>
</gene>
<evidence type="ECO:0000256" key="1">
    <source>
        <dbReference type="ARBA" id="ARBA00022553"/>
    </source>
</evidence>
<sequence>MKPLDTILHVEDDPSIQAVARVALETVGGFNVTGCDDGQHALNVLATFRPDLILMDVMMPNMDGPTTLKHLQQDEVLASIPVVFMTARIQPAEVEQYRSLGAVDVLEKPFDPMTLAERLRAVWENVHGDT</sequence>
<feature type="modified residue" description="4-aspartylphosphate" evidence="2">
    <location>
        <position position="56"/>
    </location>
</feature>
<dbReference type="PANTHER" id="PTHR44591:SF3">
    <property type="entry name" value="RESPONSE REGULATORY DOMAIN-CONTAINING PROTEIN"/>
    <property type="match status" value="1"/>
</dbReference>
<evidence type="ECO:0000256" key="2">
    <source>
        <dbReference type="PROSITE-ProRule" id="PRU00169"/>
    </source>
</evidence>
<dbReference type="InterPro" id="IPR001789">
    <property type="entry name" value="Sig_transdc_resp-reg_receiver"/>
</dbReference>
<evidence type="ECO:0000259" key="3">
    <source>
        <dbReference type="PROSITE" id="PS50110"/>
    </source>
</evidence>
<keyword evidence="1 2" id="KW-0597">Phosphoprotein</keyword>
<dbReference type="InterPro" id="IPR050595">
    <property type="entry name" value="Bact_response_regulator"/>
</dbReference>
<reference evidence="4" key="1">
    <citation type="submission" date="2022-11" db="EMBL/GenBank/DDBJ databases">
        <title>Larsenimonas rhizosphaerae sp. nov., isolated from a tidal mudflat.</title>
        <authorList>
            <person name="Lee S.D."/>
            <person name="Kim I.S."/>
        </authorList>
    </citation>
    <scope>NUCLEOTIDE SEQUENCE</scope>
    <source>
        <strain evidence="4">GH2-1</strain>
    </source>
</reference>
<accession>A0AA41ZFW3</accession>
<dbReference type="SMART" id="SM00448">
    <property type="entry name" value="REC"/>
    <property type="match status" value="1"/>
</dbReference>
<evidence type="ECO:0000313" key="4">
    <source>
        <dbReference type="EMBL" id="MCX2524552.1"/>
    </source>
</evidence>
<dbReference type="AlphaFoldDB" id="A0AA41ZFW3"/>
<dbReference type="GO" id="GO:0000160">
    <property type="term" value="P:phosphorelay signal transduction system"/>
    <property type="evidence" value="ECO:0007669"/>
    <property type="project" value="InterPro"/>
</dbReference>
<dbReference type="RefSeq" id="WP_265896318.1">
    <property type="nucleotide sequence ID" value="NZ_JAPIVE010000002.1"/>
</dbReference>
<dbReference type="InterPro" id="IPR011006">
    <property type="entry name" value="CheY-like_superfamily"/>
</dbReference>
<organism evidence="4 5">
    <name type="scientific">Larsenimonas rhizosphaerae</name>
    <dbReference type="NCBI Taxonomy" id="2944682"/>
    <lineage>
        <taxon>Bacteria</taxon>
        <taxon>Pseudomonadati</taxon>
        <taxon>Pseudomonadota</taxon>
        <taxon>Gammaproteobacteria</taxon>
        <taxon>Oceanospirillales</taxon>
        <taxon>Halomonadaceae</taxon>
        <taxon>Larsenimonas</taxon>
    </lineage>
</organism>
<dbReference type="PROSITE" id="PS50110">
    <property type="entry name" value="RESPONSE_REGULATORY"/>
    <property type="match status" value="1"/>
</dbReference>
<name>A0AA41ZFW3_9GAMM</name>
<proteinExistence type="predicted"/>
<dbReference type="Pfam" id="PF00072">
    <property type="entry name" value="Response_reg"/>
    <property type="match status" value="1"/>
</dbReference>
<dbReference type="Gene3D" id="3.40.50.2300">
    <property type="match status" value="1"/>
</dbReference>
<dbReference type="Proteomes" id="UP001165678">
    <property type="component" value="Unassembled WGS sequence"/>
</dbReference>
<keyword evidence="5" id="KW-1185">Reference proteome</keyword>
<dbReference type="PANTHER" id="PTHR44591">
    <property type="entry name" value="STRESS RESPONSE REGULATOR PROTEIN 1"/>
    <property type="match status" value="1"/>
</dbReference>
<evidence type="ECO:0000313" key="5">
    <source>
        <dbReference type="Proteomes" id="UP001165678"/>
    </source>
</evidence>
<dbReference type="EMBL" id="JAPIVE010000002">
    <property type="protein sequence ID" value="MCX2524552.1"/>
    <property type="molecule type" value="Genomic_DNA"/>
</dbReference>
<feature type="domain" description="Response regulatory" evidence="3">
    <location>
        <begin position="6"/>
        <end position="123"/>
    </location>
</feature>
<comment type="caution">
    <text evidence="4">The sequence shown here is derived from an EMBL/GenBank/DDBJ whole genome shotgun (WGS) entry which is preliminary data.</text>
</comment>
<protein>
    <submittedName>
        <fullName evidence="4">Response regulator</fullName>
    </submittedName>
</protein>
<dbReference type="SUPFAM" id="SSF52172">
    <property type="entry name" value="CheY-like"/>
    <property type="match status" value="1"/>
</dbReference>